<dbReference type="KEGG" id="cvr:CHLNCDRAFT_144366"/>
<gene>
    <name evidence="2" type="ORF">CHLNCDRAFT_144366</name>
</gene>
<name>E1ZBA1_CHLVA</name>
<evidence type="ECO:0000256" key="1">
    <source>
        <dbReference type="SAM" id="MobiDB-lite"/>
    </source>
</evidence>
<keyword evidence="3" id="KW-1185">Reference proteome</keyword>
<organism evidence="3">
    <name type="scientific">Chlorella variabilis</name>
    <name type="common">Green alga</name>
    <dbReference type="NCBI Taxonomy" id="554065"/>
    <lineage>
        <taxon>Eukaryota</taxon>
        <taxon>Viridiplantae</taxon>
        <taxon>Chlorophyta</taxon>
        <taxon>core chlorophytes</taxon>
        <taxon>Trebouxiophyceae</taxon>
        <taxon>Chlorellales</taxon>
        <taxon>Chlorellaceae</taxon>
        <taxon>Chlorella clade</taxon>
        <taxon>Chlorella</taxon>
    </lineage>
</organism>
<reference evidence="2 3" key="1">
    <citation type="journal article" date="2010" name="Plant Cell">
        <title>The Chlorella variabilis NC64A genome reveals adaptation to photosymbiosis, coevolution with viruses, and cryptic sex.</title>
        <authorList>
            <person name="Blanc G."/>
            <person name="Duncan G."/>
            <person name="Agarkova I."/>
            <person name="Borodovsky M."/>
            <person name="Gurnon J."/>
            <person name="Kuo A."/>
            <person name="Lindquist E."/>
            <person name="Lucas S."/>
            <person name="Pangilinan J."/>
            <person name="Polle J."/>
            <person name="Salamov A."/>
            <person name="Terry A."/>
            <person name="Yamada T."/>
            <person name="Dunigan D.D."/>
            <person name="Grigoriev I.V."/>
            <person name="Claverie J.M."/>
            <person name="Van Etten J.L."/>
        </authorList>
    </citation>
    <scope>NUCLEOTIDE SEQUENCE [LARGE SCALE GENOMIC DNA]</scope>
    <source>
        <strain evidence="2 3">NC64A</strain>
    </source>
</reference>
<protein>
    <submittedName>
        <fullName evidence="2">Expressed protein</fullName>
    </submittedName>
</protein>
<sequence length="103" mass="11213">MSSFFVVPSFAPPTLEQLATEPDEVAIIVAQEAKITQELAQVREYNKNAEPLGVIAAHEELESEQEEGLTSDEGGAELTEEEEEEVDEEEGDTDIEDGDGDAM</sequence>
<dbReference type="Proteomes" id="UP000008141">
    <property type="component" value="Unassembled WGS sequence"/>
</dbReference>
<accession>E1ZBA1</accession>
<dbReference type="AlphaFoldDB" id="E1ZBA1"/>
<dbReference type="OrthoDB" id="10456542at2759"/>
<dbReference type="InParanoid" id="E1ZBA1"/>
<feature type="compositionally biased region" description="Acidic residues" evidence="1">
    <location>
        <begin position="61"/>
        <end position="103"/>
    </location>
</feature>
<evidence type="ECO:0000313" key="2">
    <source>
        <dbReference type="EMBL" id="EFN56820.1"/>
    </source>
</evidence>
<feature type="region of interest" description="Disordered" evidence="1">
    <location>
        <begin position="59"/>
        <end position="103"/>
    </location>
</feature>
<dbReference type="RefSeq" id="XP_005848922.1">
    <property type="nucleotide sequence ID" value="XM_005848860.1"/>
</dbReference>
<evidence type="ECO:0000313" key="3">
    <source>
        <dbReference type="Proteomes" id="UP000008141"/>
    </source>
</evidence>
<dbReference type="GeneID" id="17355983"/>
<proteinExistence type="predicted"/>
<dbReference type="EMBL" id="GL433841">
    <property type="protein sequence ID" value="EFN56820.1"/>
    <property type="molecule type" value="Genomic_DNA"/>
</dbReference>